<dbReference type="AlphaFoldDB" id="A0A5Q0QGB8"/>
<feature type="transmembrane region" description="Helical" evidence="1">
    <location>
        <begin position="23"/>
        <end position="53"/>
    </location>
</feature>
<name>A0A5Q0QGB8_9SPHI</name>
<evidence type="ECO:0000313" key="3">
    <source>
        <dbReference type="Proteomes" id="UP000326921"/>
    </source>
</evidence>
<dbReference type="Gene3D" id="1.25.10.10">
    <property type="entry name" value="Leucine-rich Repeat Variant"/>
    <property type="match status" value="1"/>
</dbReference>
<keyword evidence="1" id="KW-0812">Transmembrane</keyword>
<evidence type="ECO:0000256" key="1">
    <source>
        <dbReference type="SAM" id="Phobius"/>
    </source>
</evidence>
<accession>A0A5Q0QGB8</accession>
<gene>
    <name evidence="2" type="ORF">GFH32_10130</name>
</gene>
<protein>
    <recommendedName>
        <fullName evidence="4">HEAT repeat domain-containing protein</fullName>
    </recommendedName>
</protein>
<dbReference type="Proteomes" id="UP000326921">
    <property type="component" value="Chromosome"/>
</dbReference>
<dbReference type="RefSeq" id="WP_153511512.1">
    <property type="nucleotide sequence ID" value="NZ_CP045652.1"/>
</dbReference>
<keyword evidence="1" id="KW-1133">Transmembrane helix</keyword>
<dbReference type="KEGG" id="sphe:GFH32_10130"/>
<keyword evidence="1" id="KW-0472">Membrane</keyword>
<reference evidence="2 3" key="1">
    <citation type="submission" date="2019-10" db="EMBL/GenBank/DDBJ databases">
        <authorList>
            <person name="Dong K."/>
        </authorList>
    </citation>
    <scope>NUCLEOTIDE SEQUENCE [LARGE SCALE GENOMIC DNA]</scope>
    <source>
        <strain evidence="3">dk4302</strain>
    </source>
</reference>
<dbReference type="InterPro" id="IPR011989">
    <property type="entry name" value="ARM-like"/>
</dbReference>
<evidence type="ECO:0008006" key="4">
    <source>
        <dbReference type="Google" id="ProtNLM"/>
    </source>
</evidence>
<dbReference type="SUPFAM" id="SSF48371">
    <property type="entry name" value="ARM repeat"/>
    <property type="match status" value="1"/>
</dbReference>
<evidence type="ECO:0000313" key="2">
    <source>
        <dbReference type="EMBL" id="QGA26662.1"/>
    </source>
</evidence>
<dbReference type="EMBL" id="CP045652">
    <property type="protein sequence ID" value="QGA26662.1"/>
    <property type="molecule type" value="Genomic_DNA"/>
</dbReference>
<dbReference type="InterPro" id="IPR016024">
    <property type="entry name" value="ARM-type_fold"/>
</dbReference>
<proteinExistence type="predicted"/>
<dbReference type="Pfam" id="PF13646">
    <property type="entry name" value="HEAT_2"/>
    <property type="match status" value="1"/>
</dbReference>
<organism evidence="2 3">
    <name type="scientific">Sphingobacterium zhuxiongii</name>
    <dbReference type="NCBI Taxonomy" id="2662364"/>
    <lineage>
        <taxon>Bacteria</taxon>
        <taxon>Pseudomonadati</taxon>
        <taxon>Bacteroidota</taxon>
        <taxon>Sphingobacteriia</taxon>
        <taxon>Sphingobacteriales</taxon>
        <taxon>Sphingobacteriaceae</taxon>
        <taxon>Sphingobacterium</taxon>
    </lineage>
</organism>
<sequence>MDLTYYIQYYALYLESKFFGYPLIIRLTVLLVSILVLVYVFSLIRFLAINLYLKTKERRKSKIESKMGDRINAIIFEQANLTEEHVAFQLADSISLVKNKQDKMIFTDIIIALIQNGAGTKTTVNQTNVRALLNAYEIPSFWEKELLSSSSNRRRNALRKLDDLGNGCAGAIVMRSAYHKDKGLRKHARAAALGFDNNDPFKFLEDSFDSDFNALDEVLIHHFLTGRAKSGPLPLLTRWVRTSENEAFKAFMIKEIGFFKQLEASVILTSMLEVETSNVLKVAIIETLGKLDHMEVEPKLFNLFGMNNSEVQRAIIKTVTLFQSEAGLEFLSSNYNRTHDHELKIEIAYAIQQFGAAGNAALKELSATSNEFGKKIFDQVTYQSGV</sequence>
<keyword evidence="3" id="KW-1185">Reference proteome</keyword>